<evidence type="ECO:0000313" key="1">
    <source>
        <dbReference type="EMBL" id="QBQ72184.1"/>
    </source>
</evidence>
<evidence type="ECO:0000313" key="2">
    <source>
        <dbReference type="Proteomes" id="UP000307326"/>
    </source>
</evidence>
<dbReference type="Proteomes" id="UP000307326">
    <property type="component" value="Segment"/>
</dbReference>
<protein>
    <submittedName>
        <fullName evidence="1">Uncharacterized protein</fullName>
    </submittedName>
</protein>
<name>A0A482MHS9_9CAUD</name>
<dbReference type="EMBL" id="MK618715">
    <property type="protein sequence ID" value="QBQ72184.1"/>
    <property type="molecule type" value="Genomic_DNA"/>
</dbReference>
<organism evidence="1 2">
    <name type="scientific">Serratia phage Parlo</name>
    <dbReference type="NCBI Taxonomy" id="2557554"/>
    <lineage>
        <taxon>Viruses</taxon>
        <taxon>Duplodnaviria</taxon>
        <taxon>Heunggongvirae</taxon>
        <taxon>Uroviricota</taxon>
        <taxon>Caudoviricetes</taxon>
        <taxon>Parlovirus</taxon>
        <taxon>Parlovirus parlo</taxon>
    </lineage>
</organism>
<gene>
    <name evidence="1" type="ORF">CPT_Parlo_035</name>
</gene>
<reference evidence="2" key="1">
    <citation type="submission" date="2019-03" db="EMBL/GenBank/DDBJ databases">
        <authorList>
            <person name="Bockoven R."/>
            <person name="Gutierrez J."/>
            <person name="Newkirk H."/>
            <person name="Liu M."/>
            <person name="Ramsey J."/>
            <person name="Cahill J."/>
        </authorList>
    </citation>
    <scope>NUCLEOTIDE SEQUENCE [LARGE SCALE GENOMIC DNA]</scope>
</reference>
<keyword evidence="2" id="KW-1185">Reference proteome</keyword>
<proteinExistence type="predicted"/>
<accession>A0A482MHS9</accession>
<sequence>MTTQQIKAAQGRARQRALADRRAAAGQRKVTSWLGEEARNKLDLLVAKTGKTRDQVIEDLILGA</sequence>